<evidence type="ECO:0000313" key="1">
    <source>
        <dbReference type="EMBL" id="PMD64869.1"/>
    </source>
</evidence>
<reference evidence="1 2" key="1">
    <citation type="submission" date="2016-04" db="EMBL/GenBank/DDBJ databases">
        <title>A degradative enzymes factory behind the ericoid mycorrhizal symbiosis.</title>
        <authorList>
            <consortium name="DOE Joint Genome Institute"/>
            <person name="Martino E."/>
            <person name="Morin E."/>
            <person name="Grelet G."/>
            <person name="Kuo A."/>
            <person name="Kohler A."/>
            <person name="Daghino S."/>
            <person name="Barry K."/>
            <person name="Choi C."/>
            <person name="Cichocki N."/>
            <person name="Clum A."/>
            <person name="Copeland A."/>
            <person name="Hainaut M."/>
            <person name="Haridas S."/>
            <person name="Labutti K."/>
            <person name="Lindquist E."/>
            <person name="Lipzen A."/>
            <person name="Khouja H.-R."/>
            <person name="Murat C."/>
            <person name="Ohm R."/>
            <person name="Olson A."/>
            <person name="Spatafora J."/>
            <person name="Veneault-Fourrey C."/>
            <person name="Henrissat B."/>
            <person name="Grigoriev I."/>
            <person name="Martin F."/>
            <person name="Perotto S."/>
        </authorList>
    </citation>
    <scope>NUCLEOTIDE SEQUENCE [LARGE SCALE GENOMIC DNA]</scope>
    <source>
        <strain evidence="1 2">E</strain>
    </source>
</reference>
<sequence>MPLALPLGIGIDHSPALIATAGIQSTLQNVNASWLTYDFNDDREDLVSQLINGHQVTHVFVYLVPKQLALLTVRAILTKLAGSGVVVCCHKFYPEYLTPARRDTLMELVVYDETS</sequence>
<name>A0A2J6TPC9_9HELO</name>
<keyword evidence="2" id="KW-1185">Reference proteome</keyword>
<gene>
    <name evidence="1" type="ORF">K444DRAFT_625500</name>
</gene>
<evidence type="ECO:0000313" key="2">
    <source>
        <dbReference type="Proteomes" id="UP000235371"/>
    </source>
</evidence>
<accession>A0A2J6TPC9</accession>
<protein>
    <submittedName>
        <fullName evidence="1">Uncharacterized protein</fullName>
    </submittedName>
</protein>
<dbReference type="InParanoid" id="A0A2J6TPC9"/>
<dbReference type="EMBL" id="KZ613747">
    <property type="protein sequence ID" value="PMD64869.1"/>
    <property type="molecule type" value="Genomic_DNA"/>
</dbReference>
<dbReference type="RefSeq" id="XP_024741773.1">
    <property type="nucleotide sequence ID" value="XM_024882534.1"/>
</dbReference>
<dbReference type="OrthoDB" id="2905359at2759"/>
<dbReference type="Proteomes" id="UP000235371">
    <property type="component" value="Unassembled WGS sequence"/>
</dbReference>
<proteinExistence type="predicted"/>
<dbReference type="GeneID" id="36590611"/>
<dbReference type="AlphaFoldDB" id="A0A2J6TPC9"/>
<organism evidence="1 2">
    <name type="scientific">Hyaloscypha bicolor E</name>
    <dbReference type="NCBI Taxonomy" id="1095630"/>
    <lineage>
        <taxon>Eukaryota</taxon>
        <taxon>Fungi</taxon>
        <taxon>Dikarya</taxon>
        <taxon>Ascomycota</taxon>
        <taxon>Pezizomycotina</taxon>
        <taxon>Leotiomycetes</taxon>
        <taxon>Helotiales</taxon>
        <taxon>Hyaloscyphaceae</taxon>
        <taxon>Hyaloscypha</taxon>
        <taxon>Hyaloscypha bicolor</taxon>
    </lineage>
</organism>